<dbReference type="STRING" id="282301.A0A1I8JGX0"/>
<protein>
    <submittedName>
        <fullName evidence="2">LEM domain-containing protein</fullName>
    </submittedName>
</protein>
<dbReference type="Proteomes" id="UP000095280">
    <property type="component" value="Unplaced"/>
</dbReference>
<dbReference type="AlphaFoldDB" id="A0A1I8JGX0"/>
<organism evidence="1 2">
    <name type="scientific">Macrostomum lignano</name>
    <dbReference type="NCBI Taxonomy" id="282301"/>
    <lineage>
        <taxon>Eukaryota</taxon>
        <taxon>Metazoa</taxon>
        <taxon>Spiralia</taxon>
        <taxon>Lophotrochozoa</taxon>
        <taxon>Platyhelminthes</taxon>
        <taxon>Rhabditophora</taxon>
        <taxon>Macrostomorpha</taxon>
        <taxon>Macrostomida</taxon>
        <taxon>Macrostomidae</taxon>
        <taxon>Macrostomum</taxon>
    </lineage>
</organism>
<proteinExistence type="predicted"/>
<dbReference type="WBParaSite" id="maker-uti_cns_0047573-snap-gene-0.3-mRNA-1">
    <property type="protein sequence ID" value="maker-uti_cns_0047573-snap-gene-0.3-mRNA-1"/>
    <property type="gene ID" value="maker-uti_cns_0047573-snap-gene-0.3"/>
</dbReference>
<evidence type="ECO:0000313" key="1">
    <source>
        <dbReference type="Proteomes" id="UP000095280"/>
    </source>
</evidence>
<name>A0A1I8JGX0_9PLAT</name>
<evidence type="ECO:0000313" key="2">
    <source>
        <dbReference type="WBParaSite" id="maker-uti_cns_0047573-snap-gene-0.3-mRNA-1"/>
    </source>
</evidence>
<accession>A0A1I8JGX0</accession>
<sequence>MAGRSANDLLDRHNISTAEAAFALPPTIKQIRGSRGDAMRFTQSQAGDSSAPAGRRPPNTNGSASRGQCCEAKEPLLPRPTEAIDDGAAADLPQEQQRQQRQRDDGGDGGSNLKGRKKIIRQARKHPTVDRIITFLQDKQVDDDHQDLIQDLQLPLLRKILNVIFITLGVVFLLGVIVVIIYTNIVADHGGSHRRNATYVLIKSLH</sequence>
<reference evidence="2" key="1">
    <citation type="submission" date="2016-11" db="UniProtKB">
        <authorList>
            <consortium name="WormBaseParasite"/>
        </authorList>
    </citation>
    <scope>IDENTIFICATION</scope>
</reference>
<keyword evidence="1" id="KW-1185">Reference proteome</keyword>